<feature type="region of interest" description="Disordered" evidence="1">
    <location>
        <begin position="180"/>
        <end position="201"/>
    </location>
</feature>
<evidence type="ECO:0000313" key="2">
    <source>
        <dbReference type="EMBL" id="MXP27766.1"/>
    </source>
</evidence>
<dbReference type="OrthoDB" id="9780765at2"/>
<protein>
    <submittedName>
        <fullName evidence="2">Gluconate 2-dehydrogenase subunit 3 family protein</fullName>
    </submittedName>
</protein>
<reference evidence="2 3" key="1">
    <citation type="submission" date="2019-12" db="EMBL/GenBank/DDBJ databases">
        <title>Genomic-based taxomic classification of the family Erythrobacteraceae.</title>
        <authorList>
            <person name="Xu L."/>
        </authorList>
    </citation>
    <scope>NUCLEOTIDE SEQUENCE [LARGE SCALE GENOMIC DNA]</scope>
    <source>
        <strain evidence="2 3">KEMB 9005-328</strain>
    </source>
</reference>
<gene>
    <name evidence="2" type="ORF">GRI58_02875</name>
</gene>
<name>A0A845AGS9_9SPHN</name>
<organism evidence="2 3">
    <name type="scientific">Qipengyuania algicida</name>
    <dbReference type="NCBI Taxonomy" id="1836209"/>
    <lineage>
        <taxon>Bacteria</taxon>
        <taxon>Pseudomonadati</taxon>
        <taxon>Pseudomonadota</taxon>
        <taxon>Alphaproteobacteria</taxon>
        <taxon>Sphingomonadales</taxon>
        <taxon>Erythrobacteraceae</taxon>
        <taxon>Qipengyuania</taxon>
    </lineage>
</organism>
<dbReference type="EMBL" id="WTYA01000002">
    <property type="protein sequence ID" value="MXP27766.1"/>
    <property type="molecule type" value="Genomic_DNA"/>
</dbReference>
<proteinExistence type="predicted"/>
<dbReference type="AlphaFoldDB" id="A0A845AGS9"/>
<dbReference type="InterPro" id="IPR027056">
    <property type="entry name" value="Gluconate_2DH_su3"/>
</dbReference>
<keyword evidence="3" id="KW-1185">Reference proteome</keyword>
<evidence type="ECO:0000256" key="1">
    <source>
        <dbReference type="SAM" id="MobiDB-lite"/>
    </source>
</evidence>
<comment type="caution">
    <text evidence="2">The sequence shown here is derived from an EMBL/GenBank/DDBJ whole genome shotgun (WGS) entry which is preliminary data.</text>
</comment>
<sequence length="201" mass="22299">MARRDTQSWNEPTRQAIDARLSVPREPRFFTVEEWDCADALCQLIIPGVIDPPLVALLDAALHDGDGHGTRTQTVPYRREAWRQGVNALDSCARGSHGKPFAQLGKDDQSALLETIQRGEPTAGQWGAMEPQDFFKRCVLGDIPALFYSLPQAWNEIGFGGPASPRGYVRLELGHRDPWEAAEVGPDGDSDTVERKNRHVV</sequence>
<dbReference type="Pfam" id="PF13618">
    <property type="entry name" value="Gluconate_2-dh3"/>
    <property type="match status" value="1"/>
</dbReference>
<dbReference type="Proteomes" id="UP000439780">
    <property type="component" value="Unassembled WGS sequence"/>
</dbReference>
<evidence type="ECO:0000313" key="3">
    <source>
        <dbReference type="Proteomes" id="UP000439780"/>
    </source>
</evidence>
<accession>A0A845AGS9</accession>